<organism evidence="1">
    <name type="scientific">Aegilops tauschii</name>
    <name type="common">Tausch's goatgrass</name>
    <name type="synonym">Aegilops squarrosa</name>
    <dbReference type="NCBI Taxonomy" id="37682"/>
    <lineage>
        <taxon>Eukaryota</taxon>
        <taxon>Viridiplantae</taxon>
        <taxon>Streptophyta</taxon>
        <taxon>Embryophyta</taxon>
        <taxon>Tracheophyta</taxon>
        <taxon>Spermatophyta</taxon>
        <taxon>Magnoliopsida</taxon>
        <taxon>Liliopsida</taxon>
        <taxon>Poales</taxon>
        <taxon>Poaceae</taxon>
        <taxon>BOP clade</taxon>
        <taxon>Pooideae</taxon>
        <taxon>Triticodae</taxon>
        <taxon>Triticeae</taxon>
        <taxon>Triticinae</taxon>
        <taxon>Aegilops</taxon>
    </lineage>
</organism>
<evidence type="ECO:0000313" key="1">
    <source>
        <dbReference type="EnsemblPlants" id="EMT01852"/>
    </source>
</evidence>
<dbReference type="AlphaFoldDB" id="N1QSZ3"/>
<dbReference type="EnsemblPlants" id="EMT01852">
    <property type="protein sequence ID" value="EMT01852"/>
    <property type="gene ID" value="F775_42260"/>
</dbReference>
<accession>N1QSZ3</accession>
<proteinExistence type="predicted"/>
<sequence>MKASSLDKALVLGGDDLCAGSSSPSGYSDGFCKALAEEAKGYMILAEAGEPRDDRGQSSLHAGADELRILGDDGRDIGAGEAEVGEEGEDGVGLGRGLEVGELGGGLECLGGGEEAVEREEWGGGRMGSGGEEMGEDALPEVEHDADGGAAAAVALDVGCGVCLLRWVTKLG</sequence>
<name>N1QSZ3_AEGTA</name>
<protein>
    <submittedName>
        <fullName evidence="1">Uncharacterized protein</fullName>
    </submittedName>
</protein>
<reference evidence="1" key="1">
    <citation type="submission" date="2015-06" db="UniProtKB">
        <authorList>
            <consortium name="EnsemblPlants"/>
        </authorList>
    </citation>
    <scope>IDENTIFICATION</scope>
</reference>